<organism evidence="2 3">
    <name type="scientific">Caloramator quimbayensis</name>
    <dbReference type="NCBI Taxonomy" id="1147123"/>
    <lineage>
        <taxon>Bacteria</taxon>
        <taxon>Bacillati</taxon>
        <taxon>Bacillota</taxon>
        <taxon>Clostridia</taxon>
        <taxon>Eubacteriales</taxon>
        <taxon>Clostridiaceae</taxon>
        <taxon>Caloramator</taxon>
    </lineage>
</organism>
<dbReference type="OrthoDB" id="1753686at2"/>
<dbReference type="STRING" id="1147123.SAMN05443428_10975"/>
<reference evidence="3" key="1">
    <citation type="submission" date="2017-02" db="EMBL/GenBank/DDBJ databases">
        <authorList>
            <person name="Varghese N."/>
            <person name="Submissions S."/>
        </authorList>
    </citation>
    <scope>NUCLEOTIDE SEQUENCE [LARGE SCALE GENOMIC DNA]</scope>
    <source>
        <strain evidence="3">USBA 833</strain>
    </source>
</reference>
<dbReference type="Pfam" id="PF21778">
    <property type="entry name" value="DUF6873"/>
    <property type="match status" value="1"/>
</dbReference>
<dbReference type="RefSeq" id="WP_078696504.1">
    <property type="nucleotide sequence ID" value="NZ_FUYH01000009.1"/>
</dbReference>
<name>A0A1T4XHW2_9CLOT</name>
<evidence type="ECO:0000313" key="2">
    <source>
        <dbReference type="EMBL" id="SKA89106.1"/>
    </source>
</evidence>
<protein>
    <recommendedName>
        <fullName evidence="1">DUF6873 domain-containing protein</fullName>
    </recommendedName>
</protein>
<dbReference type="EMBL" id="FUYH01000009">
    <property type="protein sequence ID" value="SKA89106.1"/>
    <property type="molecule type" value="Genomic_DNA"/>
</dbReference>
<accession>A0A1T4XHW2</accession>
<proteinExistence type="predicted"/>
<gene>
    <name evidence="2" type="ORF">SAMN05443428_10975</name>
</gene>
<dbReference type="Proteomes" id="UP000190105">
    <property type="component" value="Unassembled WGS sequence"/>
</dbReference>
<sequence>MMENYVEIPNLPENNISLAVVDGRIPCDMEKILYGMNIKLIKTKKIKNLYDAISYHPDIMLHHIGGRDIVAAPDTDNSIIYQLEDEGFNIIFGKKKLSEKYPFDIAYNAARIGNFLFCNKKHTDEVLLEEAEKRNLNLIDIKQGYAKCSLCIADNNAVITFDRGIKEKLDKYDIDNLIITPGYIDLFNFSYGFIGGASGKLSKDKIAFFGNAKLHPDYDKIYLFLLKNRKKIINLSENKMVDLGTLIPLKEYSILMQ</sequence>
<evidence type="ECO:0000313" key="3">
    <source>
        <dbReference type="Proteomes" id="UP000190105"/>
    </source>
</evidence>
<dbReference type="InterPro" id="IPR049238">
    <property type="entry name" value="DUF6873"/>
</dbReference>
<feature type="domain" description="DUF6873" evidence="1">
    <location>
        <begin position="20"/>
        <end position="247"/>
    </location>
</feature>
<keyword evidence="3" id="KW-1185">Reference proteome</keyword>
<evidence type="ECO:0000259" key="1">
    <source>
        <dbReference type="Pfam" id="PF21778"/>
    </source>
</evidence>
<dbReference type="AlphaFoldDB" id="A0A1T4XHW2"/>